<dbReference type="Proteomes" id="UP001610335">
    <property type="component" value="Unassembled WGS sequence"/>
</dbReference>
<keyword evidence="4" id="KW-1185">Reference proteome</keyword>
<evidence type="ECO:0000313" key="3">
    <source>
        <dbReference type="EMBL" id="KAL2816014.1"/>
    </source>
</evidence>
<evidence type="ECO:0000259" key="2">
    <source>
        <dbReference type="Pfam" id="PF24476"/>
    </source>
</evidence>
<reference evidence="3 4" key="1">
    <citation type="submission" date="2024-07" db="EMBL/GenBank/DDBJ databases">
        <title>Section-level genome sequencing and comparative genomics of Aspergillus sections Usti and Cavernicolus.</title>
        <authorList>
            <consortium name="Lawrence Berkeley National Laboratory"/>
            <person name="Nybo J.L."/>
            <person name="Vesth T.C."/>
            <person name="Theobald S."/>
            <person name="Frisvad J.C."/>
            <person name="Larsen T.O."/>
            <person name="Kjaerboelling I."/>
            <person name="Rothschild-Mancinelli K."/>
            <person name="Lyhne E.K."/>
            <person name="Kogle M.E."/>
            <person name="Barry K."/>
            <person name="Clum A."/>
            <person name="Na H."/>
            <person name="Ledsgaard L."/>
            <person name="Lin J."/>
            <person name="Lipzen A."/>
            <person name="Kuo A."/>
            <person name="Riley R."/>
            <person name="Mondo S."/>
            <person name="LaButti K."/>
            <person name="Haridas S."/>
            <person name="Pangalinan J."/>
            <person name="Salamov A.A."/>
            <person name="Simmons B.A."/>
            <person name="Magnuson J.K."/>
            <person name="Chen J."/>
            <person name="Drula E."/>
            <person name="Henrissat B."/>
            <person name="Wiebenga A."/>
            <person name="Lubbers R.J."/>
            <person name="Gomes A.C."/>
            <person name="Makela M.R."/>
            <person name="Stajich J."/>
            <person name="Grigoriev I.V."/>
            <person name="Mortensen U.H."/>
            <person name="De vries R.P."/>
            <person name="Baker S.E."/>
            <person name="Andersen M.R."/>
        </authorList>
    </citation>
    <scope>NUCLEOTIDE SEQUENCE [LARGE SCALE GENOMIC DNA]</scope>
    <source>
        <strain evidence="3 4">CBS 600.67</strain>
    </source>
</reference>
<evidence type="ECO:0000256" key="1">
    <source>
        <dbReference type="SAM" id="MobiDB-lite"/>
    </source>
</evidence>
<comment type="caution">
    <text evidence="3">The sequence shown here is derived from an EMBL/GenBank/DDBJ whole genome shotgun (WGS) entry which is preliminary data.</text>
</comment>
<dbReference type="PANTHER" id="PTHR35186">
    <property type="entry name" value="ANK_REP_REGION DOMAIN-CONTAINING PROTEIN"/>
    <property type="match status" value="1"/>
</dbReference>
<dbReference type="InterPro" id="IPR056002">
    <property type="entry name" value="DUF7580"/>
</dbReference>
<name>A0ABR4HLH1_9EURO</name>
<organism evidence="3 4">
    <name type="scientific">Aspergillus cavernicola</name>
    <dbReference type="NCBI Taxonomy" id="176166"/>
    <lineage>
        <taxon>Eukaryota</taxon>
        <taxon>Fungi</taxon>
        <taxon>Dikarya</taxon>
        <taxon>Ascomycota</taxon>
        <taxon>Pezizomycotina</taxon>
        <taxon>Eurotiomycetes</taxon>
        <taxon>Eurotiomycetidae</taxon>
        <taxon>Eurotiales</taxon>
        <taxon>Aspergillaceae</taxon>
        <taxon>Aspergillus</taxon>
        <taxon>Aspergillus subgen. Nidulantes</taxon>
    </lineage>
</organism>
<dbReference type="Pfam" id="PF24476">
    <property type="entry name" value="DUF7580"/>
    <property type="match status" value="1"/>
</dbReference>
<sequence>MSGLEIVGAVLGGIPIVIAAIETYRERQSRVSFRRKEPFISRLVQSLNAQHYLLLSDIKMTLTGAGVEYDRSSVQLSPSVFRDHEVTEAVDDYLGADSRVYYEAVDRCHLVLGELVGSIEGLGSMPQGLADLVKTYPSNGGRYQLPKKIRFPMKRDALDRHIRELEQASTALGRIRENMISLSVQVTQQPSSRQLATFTSALNTVRSHAKRLYSAISAAYPTHCHPRHEARLFLQSRSSLIEMERSNKRRKELVFTVLLSPAMSVSSPTPSYKAGIKVIEDLNNSRQQGPGSQPRVTFKPPTPLTQLDPPRTAMDDLCHSIIRARDAGLSLELHLSEGKCLTYCHLQNSGTNLSAHIVESLDRFISLKQLIEDKSNAPWFRNQMMALSLTITSSLMQLVSTPWLRVPITSSSVRFSRAAIETTSGNVSAIPEPFVEEGFTQHSEQSQKHKECSVREYMLELGILLLEIEHWRTLDDFKQELNSGQSPPEIRYNLARRWVEASVYHILPFHLEAITRCVECTFATNGATPNWDDPVFRKSVTEYVLKPLQENCPQQLR</sequence>
<accession>A0ABR4HLH1</accession>
<gene>
    <name evidence="3" type="ORF">BDW59DRAFT_12256</name>
</gene>
<feature type="region of interest" description="Disordered" evidence="1">
    <location>
        <begin position="284"/>
        <end position="310"/>
    </location>
</feature>
<feature type="domain" description="DUF7580" evidence="2">
    <location>
        <begin position="203"/>
        <end position="554"/>
    </location>
</feature>
<protein>
    <recommendedName>
        <fullName evidence="2">DUF7580 domain-containing protein</fullName>
    </recommendedName>
</protein>
<evidence type="ECO:0000313" key="4">
    <source>
        <dbReference type="Proteomes" id="UP001610335"/>
    </source>
</evidence>
<dbReference type="PANTHER" id="PTHR35186:SF4">
    <property type="entry name" value="PRION-INHIBITION AND PROPAGATION HELO DOMAIN-CONTAINING PROTEIN"/>
    <property type="match status" value="1"/>
</dbReference>
<dbReference type="EMBL" id="JBFXLS010000106">
    <property type="protein sequence ID" value="KAL2816014.1"/>
    <property type="molecule type" value="Genomic_DNA"/>
</dbReference>
<feature type="compositionally biased region" description="Polar residues" evidence="1">
    <location>
        <begin position="284"/>
        <end position="295"/>
    </location>
</feature>
<proteinExistence type="predicted"/>